<accession>A0A1Y1JGN0</accession>
<feature type="compositionally biased region" description="Acidic residues" evidence="1">
    <location>
        <begin position="1159"/>
        <end position="1172"/>
    </location>
</feature>
<comment type="caution">
    <text evidence="3">The sequence shown here is derived from an EMBL/GenBank/DDBJ whole genome shotgun (WGS) entry which is preliminary data.</text>
</comment>
<reference evidence="4" key="1">
    <citation type="submission" date="2017-04" db="EMBL/GenBank/DDBJ databases">
        <title>Plasmodium gonderi genome.</title>
        <authorList>
            <person name="Arisue N."/>
            <person name="Honma H."/>
            <person name="Kawai S."/>
            <person name="Tougan T."/>
            <person name="Tanabe K."/>
            <person name="Horii T."/>
        </authorList>
    </citation>
    <scope>NUCLEOTIDE SEQUENCE [LARGE SCALE GENOMIC DNA]</scope>
    <source>
        <strain evidence="4">ATCC 30045</strain>
    </source>
</reference>
<protein>
    <recommendedName>
        <fullName evidence="2">WDR36/Utp21 C-terminal domain-containing protein</fullName>
    </recommendedName>
</protein>
<feature type="compositionally biased region" description="Low complexity" evidence="1">
    <location>
        <begin position="1200"/>
        <end position="1210"/>
    </location>
</feature>
<dbReference type="InterPro" id="IPR007319">
    <property type="entry name" value="WDR36/Utp21_C"/>
</dbReference>
<feature type="domain" description="WDR36/Utp21 C-terminal" evidence="2">
    <location>
        <begin position="1081"/>
        <end position="1351"/>
    </location>
</feature>
<evidence type="ECO:0000313" key="3">
    <source>
        <dbReference type="EMBL" id="GAW81679.1"/>
    </source>
</evidence>
<dbReference type="InterPro" id="IPR011047">
    <property type="entry name" value="Quinoprotein_ADH-like_sf"/>
</dbReference>
<feature type="region of interest" description="Disordered" evidence="1">
    <location>
        <begin position="686"/>
        <end position="710"/>
    </location>
</feature>
<dbReference type="EMBL" id="BDQF01000012">
    <property type="protein sequence ID" value="GAW81679.1"/>
    <property type="molecule type" value="Genomic_DNA"/>
</dbReference>
<dbReference type="Gene3D" id="2.130.10.10">
    <property type="entry name" value="YVTN repeat-like/Quinoprotein amine dehydrogenase"/>
    <property type="match status" value="2"/>
</dbReference>
<dbReference type="PANTHER" id="PTHR22840">
    <property type="entry name" value="WD REPEAT-CONTAINING PROTEIN 36"/>
    <property type="match status" value="1"/>
</dbReference>
<dbReference type="RefSeq" id="XP_028544268.1">
    <property type="nucleotide sequence ID" value="XM_028688467.1"/>
</dbReference>
<dbReference type="PANTHER" id="PTHR22840:SF12">
    <property type="entry name" value="WD REPEAT-CONTAINING PROTEIN 36"/>
    <property type="match status" value="1"/>
</dbReference>
<dbReference type="Pfam" id="PF04192">
    <property type="entry name" value="Utp21"/>
    <property type="match status" value="1"/>
</dbReference>
<dbReference type="SUPFAM" id="SSF50998">
    <property type="entry name" value="Quinoprotein alcohol dehydrogenase-like"/>
    <property type="match status" value="1"/>
</dbReference>
<evidence type="ECO:0000313" key="4">
    <source>
        <dbReference type="Proteomes" id="UP000195521"/>
    </source>
</evidence>
<feature type="region of interest" description="Disordered" evidence="1">
    <location>
        <begin position="99"/>
        <end position="124"/>
    </location>
</feature>
<feature type="region of interest" description="Disordered" evidence="1">
    <location>
        <begin position="1149"/>
        <end position="1224"/>
    </location>
</feature>
<feature type="compositionally biased region" description="Acidic residues" evidence="1">
    <location>
        <begin position="270"/>
        <end position="281"/>
    </location>
</feature>
<sequence>MGVEEKPSRIPLKLSDVFSSDKCNQANSHHEEGENGNKEECKEKSISILNKYKVTEFNKREINKIYIKNEFFNNNRRKKQGNKVLNAGEEILVKADPANGSILKNEEEDDQSKGEENTNKHQWNGRKVHKQSNLFIANGTIGLVVHNGIMCLSMKGIQPFIITSAKNAFYVLDPHKLRKAYTSEYYTEDIKNLYCANGYVYVVFNKKIYKVNESGGKKIFSLGDSKHCILNILTVYDYLLSYSKKEIVIWNDVRKEVYGRDGFLSNSGSEQEEEEDEEEEEGEKKRKKKVLDEVLNEMSSEMVDEGGGVKKTGKGREQKDTYEGNNTNGKKSDKDNICDGYRVSKNADDCTSRKKRGTGESPQGNDTIRDRESHLFKCISLFDDDSEIEICSIVHPPGYINKVIILTNDNKIYLYNINKEKIIHEYISLNSINLSKEKYINIMILTSKKDELCIVTSTNELYIINTESDKFVYAKNIHMNDDKVSCVQFYNYTYNDENVPVILVGTEMGKIIMIDTKSSNYFILRNIHDCVKTILIAPQGDYIYTVGKRDNKVNLLNLHKHTFTLDIIKKRNSCVGIINNIKYLNDEKFKIVVSANDVNQREGNLYILNPHCPEQNKDFSWHKKISLINKTIIDFDINQNRHYDWNNILVCVKDSDRVYLASSYKKIIDNVYLSLPFDIMNKIPKGHMKKDGRRKDTEKEALHNAGEKERNGVSDGMFNWIHDLTNHIQEEGTNELKKEEYKIFDEYNPYEHSAEEGEAGREGEKKKKKKCATSVLISTCGHIGIIGYNDGEIHSFNMQSTTYRNSYKLNKYSIKSKAHLNGDILKLHLYGICNFLSASSCKEDTCLRVWNIYTSELTYSYNIKNEYIINRKIKNDKNNDEINIVSVYHFNILTVASLSNNHTIIIDIEQKCITRKFQFSHSVTNVTFSADNRLILFALSNNTLLIYEIISNTFIDYLLFNNDIISMIYNDIYLYTAHKNTKNFLYSFTNKNLFNNNNYVVNDYHYFRANLMEPLPDAEDNKTYNDATLGKVIGMDDCYSNSIDVLSSTVEETKNKNDSEAKIKERHNSLQLMETYKSSEKQINKNLMTLSGYSISKIAYIIFLDKIKENCTVQENVKKNEEIPFFLSAKLDKNIEYADDKEREFLQNISKGVEGGYPDQEESEEREYEGDETVQTVTDQLDVEADADTKSDAKSDAKSNAKSNAKSGNKLISKGNKSKSRHITKLDKIQMPTSKLQEILAKNEESYINVLNYLKELSPSGVHFNILCLSTKEELENMMNFFIYHVKTNDNIDLIQAYIFVFLKTHGKKLLKTKAKNLRNTTTVLLQEIQTSWSNINFLFENIIFFIKFLTNIQVE</sequence>
<feature type="compositionally biased region" description="Basic and acidic residues" evidence="1">
    <location>
        <begin position="1187"/>
        <end position="1199"/>
    </location>
</feature>
<dbReference type="OrthoDB" id="10250769at2759"/>
<organism evidence="3 4">
    <name type="scientific">Plasmodium gonderi</name>
    <dbReference type="NCBI Taxonomy" id="77519"/>
    <lineage>
        <taxon>Eukaryota</taxon>
        <taxon>Sar</taxon>
        <taxon>Alveolata</taxon>
        <taxon>Apicomplexa</taxon>
        <taxon>Aconoidasida</taxon>
        <taxon>Haemosporida</taxon>
        <taxon>Plasmodiidae</taxon>
        <taxon>Plasmodium</taxon>
        <taxon>Plasmodium (Plasmodium)</taxon>
    </lineage>
</organism>
<dbReference type="GO" id="GO:0006364">
    <property type="term" value="P:rRNA processing"/>
    <property type="evidence" value="ECO:0007669"/>
    <property type="project" value="InterPro"/>
</dbReference>
<dbReference type="GO" id="GO:0032040">
    <property type="term" value="C:small-subunit processome"/>
    <property type="evidence" value="ECO:0007669"/>
    <property type="project" value="InterPro"/>
</dbReference>
<gene>
    <name evidence="3" type="ORF">PGO_111280</name>
</gene>
<evidence type="ECO:0000259" key="2">
    <source>
        <dbReference type="Pfam" id="PF04192"/>
    </source>
</evidence>
<evidence type="ECO:0000256" key="1">
    <source>
        <dbReference type="SAM" id="MobiDB-lite"/>
    </source>
</evidence>
<feature type="compositionally biased region" description="Basic and acidic residues" evidence="1">
    <location>
        <begin position="693"/>
        <end position="710"/>
    </location>
</feature>
<name>A0A1Y1JGN0_PLAGO</name>
<feature type="region of interest" description="Disordered" evidence="1">
    <location>
        <begin position="264"/>
        <end position="368"/>
    </location>
</feature>
<dbReference type="Proteomes" id="UP000195521">
    <property type="component" value="Unassembled WGS sequence"/>
</dbReference>
<dbReference type="GO" id="GO:0034388">
    <property type="term" value="C:Pwp2p-containing subcomplex of 90S preribosome"/>
    <property type="evidence" value="ECO:0007669"/>
    <property type="project" value="TreeGrafter"/>
</dbReference>
<dbReference type="GeneID" id="39748407"/>
<dbReference type="InterPro" id="IPR015943">
    <property type="entry name" value="WD40/YVTN_repeat-like_dom_sf"/>
</dbReference>
<keyword evidence="4" id="KW-1185">Reference proteome</keyword>
<proteinExistence type="predicted"/>